<accession>A0A6L3V6W4</accession>
<dbReference type="AlphaFoldDB" id="A0A6L3V6W4"/>
<dbReference type="Proteomes" id="UP000481030">
    <property type="component" value="Unassembled WGS sequence"/>
</dbReference>
<gene>
    <name evidence="5" type="ORF">F7731_11940</name>
</gene>
<keyword evidence="3" id="KW-0804">Transcription</keyword>
<keyword evidence="1" id="KW-0805">Transcription regulation</keyword>
<dbReference type="InterPro" id="IPR036388">
    <property type="entry name" value="WH-like_DNA-bd_sf"/>
</dbReference>
<reference evidence="5 6" key="1">
    <citation type="journal article" date="2016" name="Antonie Van Leeuwenhoek">
        <title>Bacillus depressus sp. nov., isolated from soil of a sunflower field.</title>
        <authorList>
            <person name="Wei X."/>
            <person name="Xin D."/>
            <person name="Xin Y."/>
            <person name="Zhang H."/>
            <person name="Wang T."/>
            <person name="Zhang J."/>
        </authorList>
    </citation>
    <scope>NUCLEOTIDE SEQUENCE [LARGE SCALE GENOMIC DNA]</scope>
    <source>
        <strain evidence="5 6">BZ1</strain>
    </source>
</reference>
<evidence type="ECO:0000256" key="2">
    <source>
        <dbReference type="ARBA" id="ARBA00023125"/>
    </source>
</evidence>
<feature type="domain" description="HTH marR-type" evidence="4">
    <location>
        <begin position="5"/>
        <end position="137"/>
    </location>
</feature>
<dbReference type="OrthoDB" id="6400170at2"/>
<dbReference type="Gene3D" id="1.10.10.10">
    <property type="entry name" value="Winged helix-like DNA-binding domain superfamily/Winged helix DNA-binding domain"/>
    <property type="match status" value="1"/>
</dbReference>
<evidence type="ECO:0000313" key="5">
    <source>
        <dbReference type="EMBL" id="KAB2336202.1"/>
    </source>
</evidence>
<dbReference type="SMART" id="SM00347">
    <property type="entry name" value="HTH_MARR"/>
    <property type="match status" value="1"/>
</dbReference>
<keyword evidence="6" id="KW-1185">Reference proteome</keyword>
<dbReference type="EMBL" id="WBOS01000004">
    <property type="protein sequence ID" value="KAB2336202.1"/>
    <property type="molecule type" value="Genomic_DNA"/>
</dbReference>
<keyword evidence="2" id="KW-0238">DNA-binding</keyword>
<proteinExistence type="predicted"/>
<dbReference type="PANTHER" id="PTHR42756">
    <property type="entry name" value="TRANSCRIPTIONAL REGULATOR, MARR"/>
    <property type="match status" value="1"/>
</dbReference>
<sequence length="140" mass="16481">MLLIEDEIREILDEISTKKRRNYSEMLRQLGLHIGQDQLLCRLWKEDGVTQIQLSERLSCEPPTVANMVKALENYGLIYRERDKLDARVNRVYLTPKGQDLKEPIEKVWRKQQDKLLDGMSTEELLILKKLLNKMAENLS</sequence>
<dbReference type="InterPro" id="IPR036390">
    <property type="entry name" value="WH_DNA-bd_sf"/>
</dbReference>
<evidence type="ECO:0000256" key="1">
    <source>
        <dbReference type="ARBA" id="ARBA00023015"/>
    </source>
</evidence>
<dbReference type="InterPro" id="IPR000835">
    <property type="entry name" value="HTH_MarR-typ"/>
</dbReference>
<organism evidence="5 6">
    <name type="scientific">Cytobacillus depressus</name>
    <dbReference type="NCBI Taxonomy" id="1602942"/>
    <lineage>
        <taxon>Bacteria</taxon>
        <taxon>Bacillati</taxon>
        <taxon>Bacillota</taxon>
        <taxon>Bacilli</taxon>
        <taxon>Bacillales</taxon>
        <taxon>Bacillaceae</taxon>
        <taxon>Cytobacillus</taxon>
    </lineage>
</organism>
<dbReference type="GO" id="GO:0003700">
    <property type="term" value="F:DNA-binding transcription factor activity"/>
    <property type="evidence" value="ECO:0007669"/>
    <property type="project" value="InterPro"/>
</dbReference>
<dbReference type="GO" id="GO:0003677">
    <property type="term" value="F:DNA binding"/>
    <property type="evidence" value="ECO:0007669"/>
    <property type="project" value="UniProtKB-KW"/>
</dbReference>
<evidence type="ECO:0000256" key="3">
    <source>
        <dbReference type="ARBA" id="ARBA00023163"/>
    </source>
</evidence>
<dbReference type="PRINTS" id="PR00598">
    <property type="entry name" value="HTHMARR"/>
</dbReference>
<dbReference type="PROSITE" id="PS50995">
    <property type="entry name" value="HTH_MARR_2"/>
    <property type="match status" value="1"/>
</dbReference>
<comment type="caution">
    <text evidence="5">The sequence shown here is derived from an EMBL/GenBank/DDBJ whole genome shotgun (WGS) entry which is preliminary data.</text>
</comment>
<evidence type="ECO:0000259" key="4">
    <source>
        <dbReference type="PROSITE" id="PS50995"/>
    </source>
</evidence>
<dbReference type="SUPFAM" id="SSF46785">
    <property type="entry name" value="Winged helix' DNA-binding domain"/>
    <property type="match status" value="1"/>
</dbReference>
<evidence type="ECO:0000313" key="6">
    <source>
        <dbReference type="Proteomes" id="UP000481030"/>
    </source>
</evidence>
<protein>
    <submittedName>
        <fullName evidence="5">MarR family transcriptional regulator</fullName>
    </submittedName>
</protein>
<name>A0A6L3V6W4_9BACI</name>
<dbReference type="Pfam" id="PF01047">
    <property type="entry name" value="MarR"/>
    <property type="match status" value="1"/>
</dbReference>
<dbReference type="PANTHER" id="PTHR42756:SF1">
    <property type="entry name" value="TRANSCRIPTIONAL REPRESSOR OF EMRAB OPERON"/>
    <property type="match status" value="1"/>
</dbReference>